<dbReference type="Gene3D" id="3.40.630.30">
    <property type="match status" value="1"/>
</dbReference>
<dbReference type="RefSeq" id="WP_113919659.1">
    <property type="nucleotide sequence ID" value="NZ_QNRX01000002.1"/>
</dbReference>
<dbReference type="Proteomes" id="UP000253490">
    <property type="component" value="Unassembled WGS sequence"/>
</dbReference>
<dbReference type="Pfam" id="PF00583">
    <property type="entry name" value="Acetyltransf_1"/>
    <property type="match status" value="1"/>
</dbReference>
<dbReference type="GO" id="GO:0005840">
    <property type="term" value="C:ribosome"/>
    <property type="evidence" value="ECO:0007669"/>
    <property type="project" value="UniProtKB-KW"/>
</dbReference>
<dbReference type="InterPro" id="IPR000182">
    <property type="entry name" value="GNAT_dom"/>
</dbReference>
<dbReference type="InterPro" id="IPR050276">
    <property type="entry name" value="MshD_Acetyltransferase"/>
</dbReference>
<name>A0A366IG45_9FIRM</name>
<comment type="caution">
    <text evidence="2">The sequence shown here is derived from an EMBL/GenBank/DDBJ whole genome shotgun (WGS) entry which is preliminary data.</text>
</comment>
<dbReference type="PANTHER" id="PTHR43617">
    <property type="entry name" value="L-AMINO ACID N-ACETYLTRANSFERASE"/>
    <property type="match status" value="1"/>
</dbReference>
<keyword evidence="3" id="KW-1185">Reference proteome</keyword>
<dbReference type="GO" id="GO:0016747">
    <property type="term" value="F:acyltransferase activity, transferring groups other than amino-acyl groups"/>
    <property type="evidence" value="ECO:0007669"/>
    <property type="project" value="InterPro"/>
</dbReference>
<evidence type="ECO:0000313" key="2">
    <source>
        <dbReference type="EMBL" id="RBP69096.1"/>
    </source>
</evidence>
<dbReference type="InterPro" id="IPR016181">
    <property type="entry name" value="Acyl_CoA_acyltransferase"/>
</dbReference>
<evidence type="ECO:0000313" key="3">
    <source>
        <dbReference type="Proteomes" id="UP000253490"/>
    </source>
</evidence>
<dbReference type="EMBL" id="QNRX01000002">
    <property type="protein sequence ID" value="RBP69096.1"/>
    <property type="molecule type" value="Genomic_DNA"/>
</dbReference>
<reference evidence="2 3" key="1">
    <citation type="submission" date="2018-06" db="EMBL/GenBank/DDBJ databases">
        <title>Genomic Encyclopedia of Type Strains, Phase IV (KMG-IV): sequencing the most valuable type-strain genomes for metagenomic binning, comparative biology and taxonomic classification.</title>
        <authorList>
            <person name="Goeker M."/>
        </authorList>
    </citation>
    <scope>NUCLEOTIDE SEQUENCE [LARGE SCALE GENOMIC DNA]</scope>
    <source>
        <strain evidence="2 3">DSM 22112</strain>
    </source>
</reference>
<gene>
    <name evidence="2" type="ORF">DES36_102240</name>
</gene>
<dbReference type="SUPFAM" id="SSF55729">
    <property type="entry name" value="Acyl-CoA N-acyltransferases (Nat)"/>
    <property type="match status" value="1"/>
</dbReference>
<dbReference type="AlphaFoldDB" id="A0A366IG45"/>
<dbReference type="PANTHER" id="PTHR43617:SF34">
    <property type="entry name" value="PUTATIVE-RELATED"/>
    <property type="match status" value="1"/>
</dbReference>
<protein>
    <submittedName>
        <fullName evidence="2">Ribosomal protein S18 acetylase RimI-like enzyme</fullName>
    </submittedName>
</protein>
<organism evidence="2 3">
    <name type="scientific">Alkalibaculum bacchi</name>
    <dbReference type="NCBI Taxonomy" id="645887"/>
    <lineage>
        <taxon>Bacteria</taxon>
        <taxon>Bacillati</taxon>
        <taxon>Bacillota</taxon>
        <taxon>Clostridia</taxon>
        <taxon>Eubacteriales</taxon>
        <taxon>Eubacteriaceae</taxon>
        <taxon>Alkalibaculum</taxon>
    </lineage>
</organism>
<sequence>MLSENFECIPLEWDTDYFKVNSARVNLKGIVNKEDQKEIIDFCKHYDFVTISNLDNIKDNNQWIGERTNAFLVDVNIQFLKDLYGNNDIQIDNTYVTNKLPRNEQVINIARNSFRYSRFFNDPNLLEVKAKKIYIHWTECAFESENKYFVLHKKDKNIAGYILFSINEDNCVIELIAVDEKYQGQRIGKSLIRKMESFVIDKGIRKIKVGTQIENISAAQFYSKMGFVYVSCGSIYHLWPNQ</sequence>
<proteinExistence type="predicted"/>
<dbReference type="CDD" id="cd04301">
    <property type="entry name" value="NAT_SF"/>
    <property type="match status" value="1"/>
</dbReference>
<keyword evidence="2" id="KW-0689">Ribosomal protein</keyword>
<feature type="domain" description="N-acetyltransferase" evidence="1">
    <location>
        <begin position="93"/>
        <end position="242"/>
    </location>
</feature>
<dbReference type="PROSITE" id="PS51186">
    <property type="entry name" value="GNAT"/>
    <property type="match status" value="1"/>
</dbReference>
<evidence type="ECO:0000259" key="1">
    <source>
        <dbReference type="PROSITE" id="PS51186"/>
    </source>
</evidence>
<accession>A0A366IG45</accession>
<keyword evidence="2" id="KW-0687">Ribonucleoprotein</keyword>
<dbReference type="OrthoDB" id="9794566at2"/>